<comment type="caution">
    <text evidence="3">The sequence shown here is derived from an EMBL/GenBank/DDBJ whole genome shotgun (WGS) entry which is preliminary data.</text>
</comment>
<dbReference type="RefSeq" id="WP_113030273.1">
    <property type="nucleotide sequence ID" value="NZ_QMFB01000003.1"/>
</dbReference>
<dbReference type="AlphaFoldDB" id="A0A329MR06"/>
<reference evidence="3 4" key="1">
    <citation type="journal article" date="2009" name="Int. J. Syst. Evol. Microbiol.">
        <title>Paenibacillus contaminans sp. nov., isolated from a contaminated laboratory plate.</title>
        <authorList>
            <person name="Chou J.H."/>
            <person name="Lee J.H."/>
            <person name="Lin M.C."/>
            <person name="Chang P.S."/>
            <person name="Arun A.B."/>
            <person name="Young C.C."/>
            <person name="Chen W.M."/>
        </authorList>
    </citation>
    <scope>NUCLEOTIDE SEQUENCE [LARGE SCALE GENOMIC DNA]</scope>
    <source>
        <strain evidence="3 4">CKOBP-6</strain>
    </source>
</reference>
<dbReference type="EMBL" id="QMFB01000003">
    <property type="protein sequence ID" value="RAV21962.1"/>
    <property type="molecule type" value="Genomic_DNA"/>
</dbReference>
<evidence type="ECO:0000259" key="2">
    <source>
        <dbReference type="Pfam" id="PF10400"/>
    </source>
</evidence>
<accession>A0A329MR06</accession>
<proteinExistence type="predicted"/>
<dbReference type="InterPro" id="IPR005149">
    <property type="entry name" value="Tscrpt_reg_PadR_N"/>
</dbReference>
<dbReference type="Proteomes" id="UP000250369">
    <property type="component" value="Unassembled WGS sequence"/>
</dbReference>
<dbReference type="InterPro" id="IPR018309">
    <property type="entry name" value="Tscrpt_reg_PadR_C"/>
</dbReference>
<dbReference type="OrthoDB" id="9783723at2"/>
<feature type="domain" description="Transcription regulator PadR N-terminal" evidence="1">
    <location>
        <begin position="16"/>
        <end position="84"/>
    </location>
</feature>
<dbReference type="SUPFAM" id="SSF46785">
    <property type="entry name" value="Winged helix' DNA-binding domain"/>
    <property type="match status" value="1"/>
</dbReference>
<evidence type="ECO:0000313" key="4">
    <source>
        <dbReference type="Proteomes" id="UP000250369"/>
    </source>
</evidence>
<evidence type="ECO:0000259" key="1">
    <source>
        <dbReference type="Pfam" id="PF03551"/>
    </source>
</evidence>
<dbReference type="Pfam" id="PF03551">
    <property type="entry name" value="PadR"/>
    <property type="match status" value="1"/>
</dbReference>
<dbReference type="InterPro" id="IPR036390">
    <property type="entry name" value="WH_DNA-bd_sf"/>
</dbReference>
<dbReference type="PANTHER" id="PTHR43252:SF2">
    <property type="entry name" value="TRANSCRIPTION REGULATOR, PADR-LIKE FAMILY"/>
    <property type="match status" value="1"/>
</dbReference>
<organism evidence="3 4">
    <name type="scientific">Paenibacillus contaminans</name>
    <dbReference type="NCBI Taxonomy" id="450362"/>
    <lineage>
        <taxon>Bacteria</taxon>
        <taxon>Bacillati</taxon>
        <taxon>Bacillota</taxon>
        <taxon>Bacilli</taxon>
        <taxon>Bacillales</taxon>
        <taxon>Paenibacillaceae</taxon>
        <taxon>Paenibacillus</taxon>
    </lineage>
</organism>
<dbReference type="PANTHER" id="PTHR43252">
    <property type="entry name" value="TRANSCRIPTIONAL REGULATOR YQJI"/>
    <property type="match status" value="1"/>
</dbReference>
<sequence length="196" mass="22304">MHKREVIGINTLAYGLLSLLTVSPSYGYDLISKIKLFWPANHGQIYPLLAKLVDNGLVSYEQVQQCDKPDKKVYSLTESGKAALLDWIAKPTAAPALRDELALKTFCIRKTEPATARSLFAARIGFYKQNLKDLQDKENLLKEKLAIDDLSQIPFDSPYFGGYLLIQKAVWNITSDLQWCEWALKLFEKHLAERQL</sequence>
<dbReference type="Pfam" id="PF10400">
    <property type="entry name" value="Vir_act_alpha_C"/>
    <property type="match status" value="1"/>
</dbReference>
<dbReference type="InterPro" id="IPR036388">
    <property type="entry name" value="WH-like_DNA-bd_sf"/>
</dbReference>
<name>A0A329MR06_9BACL</name>
<evidence type="ECO:0000313" key="3">
    <source>
        <dbReference type="EMBL" id="RAV21962.1"/>
    </source>
</evidence>
<protein>
    <submittedName>
        <fullName evidence="3">PadR family transcriptional regulator</fullName>
    </submittedName>
</protein>
<feature type="domain" description="Transcription regulator PadR C-terminal" evidence="2">
    <location>
        <begin position="97"/>
        <end position="187"/>
    </location>
</feature>
<keyword evidence="4" id="KW-1185">Reference proteome</keyword>
<dbReference type="Gene3D" id="1.10.10.10">
    <property type="entry name" value="Winged helix-like DNA-binding domain superfamily/Winged helix DNA-binding domain"/>
    <property type="match status" value="1"/>
</dbReference>
<gene>
    <name evidence="3" type="ORF">DQG23_07940</name>
</gene>